<gene>
    <name evidence="2" type="ORF">LSINAPIS_LOCUS13230</name>
</gene>
<proteinExistence type="predicted"/>
<sequence length="83" mass="8873">MLLIIVKEDSQSIDGYLYQCLQRLGSGGDRSSPAWRCGTGMAAHPAAPPPFTEQAWRAPGLQGDRISGCPAATEPQYSARPGR</sequence>
<dbReference type="AlphaFoldDB" id="A0A5E4QXQ1"/>
<evidence type="ECO:0000256" key="1">
    <source>
        <dbReference type="SAM" id="MobiDB-lite"/>
    </source>
</evidence>
<dbReference type="EMBL" id="FZQP02006665">
    <property type="protein sequence ID" value="VVD03191.1"/>
    <property type="molecule type" value="Genomic_DNA"/>
</dbReference>
<keyword evidence="3" id="KW-1185">Reference proteome</keyword>
<reference evidence="2 3" key="1">
    <citation type="submission" date="2017-07" db="EMBL/GenBank/DDBJ databases">
        <authorList>
            <person name="Talla V."/>
            <person name="Backstrom N."/>
        </authorList>
    </citation>
    <scope>NUCLEOTIDE SEQUENCE [LARGE SCALE GENOMIC DNA]</scope>
</reference>
<feature type="region of interest" description="Disordered" evidence="1">
    <location>
        <begin position="57"/>
        <end position="83"/>
    </location>
</feature>
<organism evidence="2 3">
    <name type="scientific">Leptidea sinapis</name>
    <dbReference type="NCBI Taxonomy" id="189913"/>
    <lineage>
        <taxon>Eukaryota</taxon>
        <taxon>Metazoa</taxon>
        <taxon>Ecdysozoa</taxon>
        <taxon>Arthropoda</taxon>
        <taxon>Hexapoda</taxon>
        <taxon>Insecta</taxon>
        <taxon>Pterygota</taxon>
        <taxon>Neoptera</taxon>
        <taxon>Endopterygota</taxon>
        <taxon>Lepidoptera</taxon>
        <taxon>Glossata</taxon>
        <taxon>Ditrysia</taxon>
        <taxon>Papilionoidea</taxon>
        <taxon>Pieridae</taxon>
        <taxon>Dismorphiinae</taxon>
        <taxon>Leptidea</taxon>
    </lineage>
</organism>
<evidence type="ECO:0000313" key="2">
    <source>
        <dbReference type="EMBL" id="VVD03191.1"/>
    </source>
</evidence>
<evidence type="ECO:0000313" key="3">
    <source>
        <dbReference type="Proteomes" id="UP000324832"/>
    </source>
</evidence>
<accession>A0A5E4QXQ1</accession>
<dbReference type="Proteomes" id="UP000324832">
    <property type="component" value="Unassembled WGS sequence"/>
</dbReference>
<protein>
    <submittedName>
        <fullName evidence="2">Uncharacterized protein</fullName>
    </submittedName>
</protein>
<name>A0A5E4QXQ1_9NEOP</name>